<dbReference type="EMBL" id="JACSDY010000003">
    <property type="protein sequence ID" value="KAF7432164.1"/>
    <property type="molecule type" value="Genomic_DNA"/>
</dbReference>
<keyword evidence="3" id="KW-1185">Reference proteome</keyword>
<evidence type="ECO:0000313" key="3">
    <source>
        <dbReference type="Proteomes" id="UP000600918"/>
    </source>
</evidence>
<comment type="caution">
    <text evidence="2">The sequence shown here is derived from an EMBL/GenBank/DDBJ whole genome shotgun (WGS) entry which is preliminary data.</text>
</comment>
<proteinExistence type="predicted"/>
<evidence type="ECO:0000313" key="2">
    <source>
        <dbReference type="EMBL" id="KAF7432164.1"/>
    </source>
</evidence>
<reference evidence="2" key="1">
    <citation type="journal article" date="2020" name="G3 (Bethesda)">
        <title>High-Quality Assemblies for Three Invasive Social Wasps from the &lt;i&gt;Vespula&lt;/i&gt; Genus.</title>
        <authorList>
            <person name="Harrop T.W.R."/>
            <person name="Guhlin J."/>
            <person name="McLaughlin G.M."/>
            <person name="Permina E."/>
            <person name="Stockwell P."/>
            <person name="Gilligan J."/>
            <person name="Le Lec M.F."/>
            <person name="Gruber M.A.M."/>
            <person name="Quinn O."/>
            <person name="Lovegrove M."/>
            <person name="Duncan E.J."/>
            <person name="Remnant E.J."/>
            <person name="Van Eeckhoven J."/>
            <person name="Graham B."/>
            <person name="Knapp R.A."/>
            <person name="Langford K.W."/>
            <person name="Kronenberg Z."/>
            <person name="Press M.O."/>
            <person name="Eacker S.M."/>
            <person name="Wilson-Rankin E.E."/>
            <person name="Purcell J."/>
            <person name="Lester P.J."/>
            <person name="Dearden P.K."/>
        </authorList>
    </citation>
    <scope>NUCLEOTIDE SEQUENCE</scope>
    <source>
        <strain evidence="2">Volc-1</strain>
    </source>
</reference>
<accession>A0A834P8U6</accession>
<feature type="compositionally biased region" description="Acidic residues" evidence="1">
    <location>
        <begin position="42"/>
        <end position="65"/>
    </location>
</feature>
<dbReference type="Proteomes" id="UP000600918">
    <property type="component" value="Unassembled WGS sequence"/>
</dbReference>
<feature type="compositionally biased region" description="Basic and acidic residues" evidence="1">
    <location>
        <begin position="23"/>
        <end position="41"/>
    </location>
</feature>
<gene>
    <name evidence="2" type="ORF">H0235_005088</name>
</gene>
<organism evidence="2 3">
    <name type="scientific">Vespula pensylvanica</name>
    <name type="common">Western yellow jacket</name>
    <name type="synonym">Wasp</name>
    <dbReference type="NCBI Taxonomy" id="30213"/>
    <lineage>
        <taxon>Eukaryota</taxon>
        <taxon>Metazoa</taxon>
        <taxon>Ecdysozoa</taxon>
        <taxon>Arthropoda</taxon>
        <taxon>Hexapoda</taxon>
        <taxon>Insecta</taxon>
        <taxon>Pterygota</taxon>
        <taxon>Neoptera</taxon>
        <taxon>Endopterygota</taxon>
        <taxon>Hymenoptera</taxon>
        <taxon>Apocrita</taxon>
        <taxon>Aculeata</taxon>
        <taxon>Vespoidea</taxon>
        <taxon>Vespidae</taxon>
        <taxon>Vespinae</taxon>
        <taxon>Vespula</taxon>
    </lineage>
</organism>
<dbReference type="AlphaFoldDB" id="A0A834P8U6"/>
<name>A0A834P8U6_VESPE</name>
<protein>
    <submittedName>
        <fullName evidence="2">Uncharacterized protein</fullName>
    </submittedName>
</protein>
<feature type="region of interest" description="Disordered" evidence="1">
    <location>
        <begin position="1"/>
        <end position="72"/>
    </location>
</feature>
<evidence type="ECO:0000256" key="1">
    <source>
        <dbReference type="SAM" id="MobiDB-lite"/>
    </source>
</evidence>
<sequence length="114" mass="13176">MEPHCGERRPTRRTVRNDLLLIRAHEGRRGQRENRTHRLEEKEDEENEDENEEEEVEKEEKEEESNTFGRSSFVDLIIASDIRCGAAAVHETRNGSTAPSAEIIEASERAVRTF</sequence>